<dbReference type="CDD" id="cd02231">
    <property type="entry name" value="cupin_BLL6423-like"/>
    <property type="match status" value="1"/>
</dbReference>
<sequence length="207" mass="21765">MSAAYNLPAPRRIIASNLPLPVSAASDAQVEPGVEVRVDTLSTEAFPGGIYHRSRVATAKKVPTSNDGSGDIPLDDIPGAGIVLPGGINIYYMDVAPNSEGPMHRTTSTDYLVVLQGQLSLLTPGSAPYSLKDGNAIYGEPVETICGPGEVIQQRGMMHAMSNRTDSWVRVIGFVVGSDANRVPVGDGSSVGGEEAQYKALNDAWLQ</sequence>
<accession>A0ABR2XQT0</accession>
<keyword evidence="2" id="KW-1185">Reference proteome</keyword>
<dbReference type="InterPro" id="IPR011051">
    <property type="entry name" value="RmlC_Cupin_sf"/>
</dbReference>
<evidence type="ECO:0000313" key="2">
    <source>
        <dbReference type="Proteomes" id="UP001465668"/>
    </source>
</evidence>
<dbReference type="InterPro" id="IPR014710">
    <property type="entry name" value="RmlC-like_jellyroll"/>
</dbReference>
<name>A0ABR2XQT0_9PEZI</name>
<dbReference type="PANTHER" id="PTHR36156">
    <property type="entry name" value="SLR2101 PROTEIN"/>
    <property type="match status" value="1"/>
</dbReference>
<organism evidence="1 2">
    <name type="scientific">Seiridium cardinale</name>
    <dbReference type="NCBI Taxonomy" id="138064"/>
    <lineage>
        <taxon>Eukaryota</taxon>
        <taxon>Fungi</taxon>
        <taxon>Dikarya</taxon>
        <taxon>Ascomycota</taxon>
        <taxon>Pezizomycotina</taxon>
        <taxon>Sordariomycetes</taxon>
        <taxon>Xylariomycetidae</taxon>
        <taxon>Amphisphaeriales</taxon>
        <taxon>Sporocadaceae</taxon>
        <taxon>Seiridium</taxon>
    </lineage>
</organism>
<dbReference type="PANTHER" id="PTHR36156:SF2">
    <property type="entry name" value="CUPIN TYPE-2 DOMAIN-CONTAINING PROTEIN"/>
    <property type="match status" value="1"/>
</dbReference>
<dbReference type="Proteomes" id="UP001465668">
    <property type="component" value="Unassembled WGS sequence"/>
</dbReference>
<comment type="caution">
    <text evidence="1">The sequence shown here is derived from an EMBL/GenBank/DDBJ whole genome shotgun (WGS) entry which is preliminary data.</text>
</comment>
<dbReference type="InterPro" id="IPR047142">
    <property type="entry name" value="OryJ/VirC-like"/>
</dbReference>
<dbReference type="Gene3D" id="2.60.120.10">
    <property type="entry name" value="Jelly Rolls"/>
    <property type="match status" value="1"/>
</dbReference>
<reference evidence="1 2" key="1">
    <citation type="submission" date="2024-02" db="EMBL/GenBank/DDBJ databases">
        <title>First draft genome assembly of two strains of Seiridium cardinale.</title>
        <authorList>
            <person name="Emiliani G."/>
            <person name="Scali E."/>
        </authorList>
    </citation>
    <scope>NUCLEOTIDE SEQUENCE [LARGE SCALE GENOMIC DNA]</scope>
    <source>
        <strain evidence="1 2">BM-138-000479</strain>
    </source>
</reference>
<dbReference type="SUPFAM" id="SSF51182">
    <property type="entry name" value="RmlC-like cupins"/>
    <property type="match status" value="1"/>
</dbReference>
<evidence type="ECO:0000313" key="1">
    <source>
        <dbReference type="EMBL" id="KAK9776158.1"/>
    </source>
</evidence>
<protein>
    <submittedName>
        <fullName evidence="1">Cupin 2</fullName>
    </submittedName>
</protein>
<proteinExistence type="predicted"/>
<dbReference type="EMBL" id="JARVKM010000029">
    <property type="protein sequence ID" value="KAK9776158.1"/>
    <property type="molecule type" value="Genomic_DNA"/>
</dbReference>
<gene>
    <name evidence="1" type="ORF">SCAR479_07064</name>
</gene>